<keyword evidence="2" id="KW-1185">Reference proteome</keyword>
<dbReference type="EMBL" id="CM004388">
    <property type="protein sequence ID" value="KAG8660239.1"/>
    <property type="molecule type" value="Genomic_DNA"/>
</dbReference>
<dbReference type="Proteomes" id="UP000091857">
    <property type="component" value="Chromosome 2"/>
</dbReference>
<sequence length="413" mass="46468">MSAQVSINPSFFASAPTSPSSPFHQNMCFYSVPNSPSKRTLDSTSVLTNTNSTTSSTTTSTTTTPKSCDGLNLDDIEFETNRRFSENDLVYHDDDDSDSDSSDDTIDYQQERLRKHQRKRHESLPAMAFADELFCEGKVMPLNPPPCQKYSNGNATGGDHKAGKFSLSPNSIYKIPFTKRSLWNDDFDPFVEALETVKKGRHHRRAWSMLPLRAFTHWNSDEIMKYDHQNCLHASPVILCPTKPMEANGSPAPIWMSPQRPVNEGSKSPIRLAEPKGVLFARRARIVQMGMKMGIKYPPKPTTTAVPHAEPMVQGGDHAGLSARPCHSGNKWHRIMSFSFRSSSMNRASNEHKHRGHNEEFSRPKILRKLSFSSKKLVHGNEEKAASQMTKMTLVRYRPKLLLCMGYGAKYAK</sequence>
<name>A0ACB7I7P1_MANES</name>
<evidence type="ECO:0000313" key="2">
    <source>
        <dbReference type="Proteomes" id="UP000091857"/>
    </source>
</evidence>
<protein>
    <submittedName>
        <fullName evidence="1">Uncharacterized protein</fullName>
    </submittedName>
</protein>
<proteinExistence type="predicted"/>
<evidence type="ECO:0000313" key="1">
    <source>
        <dbReference type="EMBL" id="KAG8660239.1"/>
    </source>
</evidence>
<organism evidence="1 2">
    <name type="scientific">Manihot esculenta</name>
    <name type="common">Cassava</name>
    <name type="synonym">Jatropha manihot</name>
    <dbReference type="NCBI Taxonomy" id="3983"/>
    <lineage>
        <taxon>Eukaryota</taxon>
        <taxon>Viridiplantae</taxon>
        <taxon>Streptophyta</taxon>
        <taxon>Embryophyta</taxon>
        <taxon>Tracheophyta</taxon>
        <taxon>Spermatophyta</taxon>
        <taxon>Magnoliopsida</taxon>
        <taxon>eudicotyledons</taxon>
        <taxon>Gunneridae</taxon>
        <taxon>Pentapetalae</taxon>
        <taxon>rosids</taxon>
        <taxon>fabids</taxon>
        <taxon>Malpighiales</taxon>
        <taxon>Euphorbiaceae</taxon>
        <taxon>Crotonoideae</taxon>
        <taxon>Manihoteae</taxon>
        <taxon>Manihot</taxon>
    </lineage>
</organism>
<comment type="caution">
    <text evidence="1">The sequence shown here is derived from an EMBL/GenBank/DDBJ whole genome shotgun (WGS) entry which is preliminary data.</text>
</comment>
<accession>A0ACB7I7P1</accession>
<gene>
    <name evidence="1" type="ORF">MANES_02G136900v8</name>
</gene>
<reference evidence="2" key="1">
    <citation type="journal article" date="2016" name="Nat. Biotechnol.">
        <title>Sequencing wild and cultivated cassava and related species reveals extensive interspecific hybridization and genetic diversity.</title>
        <authorList>
            <person name="Bredeson J.V."/>
            <person name="Lyons J.B."/>
            <person name="Prochnik S.E."/>
            <person name="Wu G.A."/>
            <person name="Ha C.M."/>
            <person name="Edsinger-Gonzales E."/>
            <person name="Grimwood J."/>
            <person name="Schmutz J."/>
            <person name="Rabbi I.Y."/>
            <person name="Egesi C."/>
            <person name="Nauluvula P."/>
            <person name="Lebot V."/>
            <person name="Ndunguru J."/>
            <person name="Mkamilo G."/>
            <person name="Bart R.S."/>
            <person name="Setter T.L."/>
            <person name="Gleadow R.M."/>
            <person name="Kulakow P."/>
            <person name="Ferguson M.E."/>
            <person name="Rounsley S."/>
            <person name="Rokhsar D.S."/>
        </authorList>
    </citation>
    <scope>NUCLEOTIDE SEQUENCE [LARGE SCALE GENOMIC DNA]</scope>
    <source>
        <strain evidence="2">cv. AM560-2</strain>
    </source>
</reference>